<dbReference type="EMBL" id="JACEIK010002916">
    <property type="protein sequence ID" value="MCD9639457.1"/>
    <property type="molecule type" value="Genomic_DNA"/>
</dbReference>
<sequence length="170" mass="18803">GVVCSLRKEMAEQQSSILNEIKLKSIFEGGDCHVGELYNRFSDVINLVESLLHTYEESKKIEKLSHVELDLAMEAAAARAELHALLSVELENEVKCGLINLTTPSSFGDKIEVDGHLLESEDVGPSGSEAFNKCQKIDEGKKPDEGVPRWDLITHVGHISTPICHIFIHI</sequence>
<proteinExistence type="predicted"/>
<comment type="caution">
    <text evidence="1">The sequence shown here is derived from an EMBL/GenBank/DDBJ whole genome shotgun (WGS) entry which is preliminary data.</text>
</comment>
<evidence type="ECO:0000313" key="1">
    <source>
        <dbReference type="EMBL" id="MCD9639457.1"/>
    </source>
</evidence>
<reference evidence="1 2" key="1">
    <citation type="journal article" date="2021" name="BMC Genomics">
        <title>Datura genome reveals duplications of psychoactive alkaloid biosynthetic genes and high mutation rate following tissue culture.</title>
        <authorList>
            <person name="Rajewski A."/>
            <person name="Carter-House D."/>
            <person name="Stajich J."/>
            <person name="Litt A."/>
        </authorList>
    </citation>
    <scope>NUCLEOTIDE SEQUENCE [LARGE SCALE GENOMIC DNA]</scope>
    <source>
        <strain evidence="1">AR-01</strain>
    </source>
</reference>
<accession>A0ABS8UZB7</accession>
<dbReference type="Proteomes" id="UP000823775">
    <property type="component" value="Unassembled WGS sequence"/>
</dbReference>
<evidence type="ECO:0000313" key="2">
    <source>
        <dbReference type="Proteomes" id="UP000823775"/>
    </source>
</evidence>
<protein>
    <submittedName>
        <fullName evidence="1">Uncharacterized protein</fullName>
    </submittedName>
</protein>
<keyword evidence="2" id="KW-1185">Reference proteome</keyword>
<organism evidence="1 2">
    <name type="scientific">Datura stramonium</name>
    <name type="common">Jimsonweed</name>
    <name type="synonym">Common thornapple</name>
    <dbReference type="NCBI Taxonomy" id="4076"/>
    <lineage>
        <taxon>Eukaryota</taxon>
        <taxon>Viridiplantae</taxon>
        <taxon>Streptophyta</taxon>
        <taxon>Embryophyta</taxon>
        <taxon>Tracheophyta</taxon>
        <taxon>Spermatophyta</taxon>
        <taxon>Magnoliopsida</taxon>
        <taxon>eudicotyledons</taxon>
        <taxon>Gunneridae</taxon>
        <taxon>Pentapetalae</taxon>
        <taxon>asterids</taxon>
        <taxon>lamiids</taxon>
        <taxon>Solanales</taxon>
        <taxon>Solanaceae</taxon>
        <taxon>Solanoideae</taxon>
        <taxon>Datureae</taxon>
        <taxon>Datura</taxon>
    </lineage>
</organism>
<feature type="non-terminal residue" evidence="1">
    <location>
        <position position="1"/>
    </location>
</feature>
<gene>
    <name evidence="1" type="ORF">HAX54_024010</name>
</gene>
<name>A0ABS8UZB7_DATST</name>